<keyword evidence="6" id="KW-1185">Reference proteome</keyword>
<keyword evidence="2" id="KW-0687">Ribonucleoprotein</keyword>
<dbReference type="InterPro" id="IPR018492">
    <property type="entry name" value="Ribosomal_eL8/Nhp2"/>
</dbReference>
<dbReference type="Pfam" id="PF01248">
    <property type="entry name" value="Ribosomal_L7Ae"/>
    <property type="match status" value="1"/>
</dbReference>
<dbReference type="InterPro" id="IPR029064">
    <property type="entry name" value="Ribosomal_eL30-like_sf"/>
</dbReference>
<dbReference type="InterPro" id="IPR004038">
    <property type="entry name" value="Ribosomal_eL8/eL30/eS12/Gad45"/>
</dbReference>
<evidence type="ECO:0000256" key="1">
    <source>
        <dbReference type="ARBA" id="ARBA00007337"/>
    </source>
</evidence>
<evidence type="ECO:0000259" key="4">
    <source>
        <dbReference type="Pfam" id="PF01248"/>
    </source>
</evidence>
<protein>
    <submittedName>
        <fullName evidence="5">60S ribosomal protein L8B</fullName>
    </submittedName>
</protein>
<dbReference type="PANTHER" id="PTHR23105">
    <property type="entry name" value="RIBOSOMAL PROTEIN L7AE FAMILY MEMBER"/>
    <property type="match status" value="1"/>
</dbReference>
<feature type="compositionally biased region" description="Low complexity" evidence="3">
    <location>
        <begin position="152"/>
        <end position="165"/>
    </location>
</feature>
<accession>A0AAD4DED4</accession>
<feature type="compositionally biased region" description="Low complexity" evidence="3">
    <location>
        <begin position="119"/>
        <end position="139"/>
    </location>
</feature>
<dbReference type="AlphaFoldDB" id="A0AAD4DED4"/>
<organism evidence="5 6">
    <name type="scientific">Linnemannia exigua</name>
    <dbReference type="NCBI Taxonomy" id="604196"/>
    <lineage>
        <taxon>Eukaryota</taxon>
        <taxon>Fungi</taxon>
        <taxon>Fungi incertae sedis</taxon>
        <taxon>Mucoromycota</taxon>
        <taxon>Mortierellomycotina</taxon>
        <taxon>Mortierellomycetes</taxon>
        <taxon>Mortierellales</taxon>
        <taxon>Mortierellaceae</taxon>
        <taxon>Linnemannia</taxon>
    </lineage>
</organism>
<dbReference type="Gene3D" id="3.30.1330.30">
    <property type="match status" value="1"/>
</dbReference>
<dbReference type="GO" id="GO:0003723">
    <property type="term" value="F:RNA binding"/>
    <property type="evidence" value="ECO:0007669"/>
    <property type="project" value="InterPro"/>
</dbReference>
<dbReference type="GO" id="GO:0005840">
    <property type="term" value="C:ribosome"/>
    <property type="evidence" value="ECO:0007669"/>
    <property type="project" value="UniProtKB-KW"/>
</dbReference>
<name>A0AAD4DED4_9FUNG</name>
<dbReference type="InterPro" id="IPR050257">
    <property type="entry name" value="eL8/uL1-like"/>
</dbReference>
<sequence>MSNNYGLGSNFATAFATSGPTLSTNVSFATGTPVSLGAPSYSSISSSARAAAAITSLTTFAGGGAMASGTGGIGMIYVQFVVRLLSKIIEFAGLDPQQEQRLFRVHSSVQNLEVNKAAQSSSNAAGSTSSACAASSTATGNLVPTSTTNRPAASSRQTRQSASATDLRASAQSQQQPTRRQGLDRTVRVPINIHSSREIRQRRLCRGVRPKLSQFIHLLNSNTTHMIFRFANKYRPETRVQNKTRRRTEKAFKTANAAVGLDTKEKDKGKGKAKAVVDPGLAYDEDGDQVPYIVRHGMNRCAALVEKQKAQLIVMSEDIEPPEVLIWLPALCRKNKVPYAIIKGSTARLGTLVNKKATSAIVFTDIREEDRVQFSQLVDAINACYASLNQQPARRAWMGGIVSFKSKVKVALRTAEALNRQQQEQQLQQQQQP</sequence>
<dbReference type="Proteomes" id="UP001194580">
    <property type="component" value="Unassembled WGS sequence"/>
</dbReference>
<feature type="compositionally biased region" description="Polar residues" evidence="3">
    <location>
        <begin position="170"/>
        <end position="179"/>
    </location>
</feature>
<feature type="compositionally biased region" description="Polar residues" evidence="3">
    <location>
        <begin position="140"/>
        <end position="151"/>
    </location>
</feature>
<comment type="caution">
    <text evidence="5">The sequence shown here is derived from an EMBL/GenBank/DDBJ whole genome shotgun (WGS) entry which is preliminary data.</text>
</comment>
<dbReference type="GO" id="GO:1990904">
    <property type="term" value="C:ribonucleoprotein complex"/>
    <property type="evidence" value="ECO:0007669"/>
    <property type="project" value="UniProtKB-KW"/>
</dbReference>
<proteinExistence type="inferred from homology"/>
<reference evidence="5" key="1">
    <citation type="journal article" date="2020" name="Fungal Divers.">
        <title>Resolving the Mortierellaceae phylogeny through synthesis of multi-gene phylogenetics and phylogenomics.</title>
        <authorList>
            <person name="Vandepol N."/>
            <person name="Liber J."/>
            <person name="Desiro A."/>
            <person name="Na H."/>
            <person name="Kennedy M."/>
            <person name="Barry K."/>
            <person name="Grigoriev I.V."/>
            <person name="Miller A.N."/>
            <person name="O'Donnell K."/>
            <person name="Stajich J.E."/>
            <person name="Bonito G."/>
        </authorList>
    </citation>
    <scope>NUCLEOTIDE SEQUENCE</scope>
    <source>
        <strain evidence="5">NRRL 28262</strain>
    </source>
</reference>
<evidence type="ECO:0000313" key="6">
    <source>
        <dbReference type="Proteomes" id="UP001194580"/>
    </source>
</evidence>
<dbReference type="EMBL" id="JAAAIL010000435">
    <property type="protein sequence ID" value="KAG0275806.1"/>
    <property type="molecule type" value="Genomic_DNA"/>
</dbReference>
<feature type="domain" description="Ribosomal protein eL8/eL30/eS12/Gadd45" evidence="4">
    <location>
        <begin position="294"/>
        <end position="364"/>
    </location>
</feature>
<comment type="similarity">
    <text evidence="1">Belongs to the eukaryotic ribosomal protein eL8 family.</text>
</comment>
<feature type="region of interest" description="Disordered" evidence="3">
    <location>
        <begin position="119"/>
        <end position="188"/>
    </location>
</feature>
<keyword evidence="5" id="KW-0689">Ribosomal protein</keyword>
<evidence type="ECO:0000256" key="2">
    <source>
        <dbReference type="ARBA" id="ARBA00023274"/>
    </source>
</evidence>
<evidence type="ECO:0000313" key="5">
    <source>
        <dbReference type="EMBL" id="KAG0275806.1"/>
    </source>
</evidence>
<dbReference type="SUPFAM" id="SSF55315">
    <property type="entry name" value="L30e-like"/>
    <property type="match status" value="1"/>
</dbReference>
<dbReference type="PRINTS" id="PR00881">
    <property type="entry name" value="L7ARS6FAMILY"/>
</dbReference>
<evidence type="ECO:0000256" key="3">
    <source>
        <dbReference type="SAM" id="MobiDB-lite"/>
    </source>
</evidence>
<gene>
    <name evidence="5" type="primary">RPL8B_2</name>
    <name evidence="5" type="ORF">BGZ95_008356</name>
</gene>